<feature type="transmembrane region" description="Helical" evidence="5">
    <location>
        <begin position="25"/>
        <end position="49"/>
    </location>
</feature>
<evidence type="ECO:0000313" key="8">
    <source>
        <dbReference type="Proteomes" id="UP000645390"/>
    </source>
</evidence>
<keyword evidence="2 5" id="KW-0812">Transmembrane</keyword>
<evidence type="ECO:0000256" key="3">
    <source>
        <dbReference type="ARBA" id="ARBA00022989"/>
    </source>
</evidence>
<dbReference type="PANTHER" id="PTHR38480">
    <property type="entry name" value="SLR0254 PROTEIN"/>
    <property type="match status" value="1"/>
</dbReference>
<evidence type="ECO:0000256" key="5">
    <source>
        <dbReference type="SAM" id="Phobius"/>
    </source>
</evidence>
<evidence type="ECO:0000256" key="2">
    <source>
        <dbReference type="ARBA" id="ARBA00022692"/>
    </source>
</evidence>
<dbReference type="InterPro" id="IPR010432">
    <property type="entry name" value="RDD"/>
</dbReference>
<reference evidence="8" key="1">
    <citation type="journal article" date="2019" name="Int. J. Syst. Evol. Microbiol.">
        <title>The Global Catalogue of Microorganisms (GCM) 10K type strain sequencing project: providing services to taxonomists for standard genome sequencing and annotation.</title>
        <authorList>
            <consortium name="The Broad Institute Genomics Platform"/>
            <consortium name="The Broad Institute Genome Sequencing Center for Infectious Disease"/>
            <person name="Wu L."/>
            <person name="Ma J."/>
        </authorList>
    </citation>
    <scope>NUCLEOTIDE SEQUENCE [LARGE SCALE GENOMIC DNA]</scope>
    <source>
        <strain evidence="8">CCM 8939</strain>
    </source>
</reference>
<dbReference type="Proteomes" id="UP000645390">
    <property type="component" value="Unassembled WGS sequence"/>
</dbReference>
<name>A0ABQ2BEV6_9SPHI</name>
<comment type="subcellular location">
    <subcellularLocation>
        <location evidence="1">Membrane</location>
        <topology evidence="1">Multi-pass membrane protein</topology>
    </subcellularLocation>
</comment>
<proteinExistence type="predicted"/>
<organism evidence="7 8">
    <name type="scientific">Pedobacter mendelii</name>
    <dbReference type="NCBI Taxonomy" id="1908240"/>
    <lineage>
        <taxon>Bacteria</taxon>
        <taxon>Pseudomonadati</taxon>
        <taxon>Bacteroidota</taxon>
        <taxon>Sphingobacteriia</taxon>
        <taxon>Sphingobacteriales</taxon>
        <taxon>Sphingobacteriaceae</taxon>
        <taxon>Pedobacter</taxon>
    </lineage>
</organism>
<evidence type="ECO:0000256" key="4">
    <source>
        <dbReference type="ARBA" id="ARBA00023136"/>
    </source>
</evidence>
<comment type="caution">
    <text evidence="7">The sequence shown here is derived from an EMBL/GenBank/DDBJ whole genome shotgun (WGS) entry which is preliminary data.</text>
</comment>
<feature type="transmembrane region" description="Helical" evidence="5">
    <location>
        <begin position="56"/>
        <end position="75"/>
    </location>
</feature>
<feature type="domain" description="RDD" evidence="6">
    <location>
        <begin position="18"/>
        <end position="147"/>
    </location>
</feature>
<protein>
    <submittedName>
        <fullName evidence="7">RDD family protein</fullName>
    </submittedName>
</protein>
<sequence length="247" mass="27856">METIRISTAQNVDIDYEVAGLGERIVARLIDLAGFLVLYIVAIILMIVASISRSETIVVVLVVIFLVIFLFYDLVCEMTMDGQSFGKKIMKIKVISFDGGQPTFGQYLMRWIFRIIDFGFIFGWGVIALICVAVSKNHQRIGDMLAKTILIKTVPRTKIDNVAFSFSLPDDYQPVFKEVLYLSDREAELVYEVLKGFYQTGNPELIYAMAAKTKEHISATIPAGMNELQFLETVIKDYNHLTANTVN</sequence>
<keyword evidence="3 5" id="KW-1133">Transmembrane helix</keyword>
<dbReference type="PANTHER" id="PTHR38480:SF1">
    <property type="entry name" value="SLR0254 PROTEIN"/>
    <property type="match status" value="1"/>
</dbReference>
<dbReference type="Pfam" id="PF06271">
    <property type="entry name" value="RDD"/>
    <property type="match status" value="1"/>
</dbReference>
<evidence type="ECO:0000259" key="6">
    <source>
        <dbReference type="Pfam" id="PF06271"/>
    </source>
</evidence>
<keyword evidence="4 5" id="KW-0472">Membrane</keyword>
<gene>
    <name evidence="7" type="ORF">GCM10008119_05340</name>
</gene>
<feature type="transmembrane region" description="Helical" evidence="5">
    <location>
        <begin position="111"/>
        <end position="134"/>
    </location>
</feature>
<dbReference type="EMBL" id="BMDJ01000001">
    <property type="protein sequence ID" value="GGI22973.1"/>
    <property type="molecule type" value="Genomic_DNA"/>
</dbReference>
<evidence type="ECO:0000313" key="7">
    <source>
        <dbReference type="EMBL" id="GGI22973.1"/>
    </source>
</evidence>
<dbReference type="RefSeq" id="WP_188411698.1">
    <property type="nucleotide sequence ID" value="NZ_BMDJ01000001.1"/>
</dbReference>
<keyword evidence="8" id="KW-1185">Reference proteome</keyword>
<evidence type="ECO:0000256" key="1">
    <source>
        <dbReference type="ARBA" id="ARBA00004141"/>
    </source>
</evidence>
<accession>A0ABQ2BEV6</accession>